<keyword evidence="2" id="KW-1003">Cell membrane</keyword>
<evidence type="ECO:0000256" key="2">
    <source>
        <dbReference type="ARBA" id="ARBA00022475"/>
    </source>
</evidence>
<accession>A0A7W8P1Y6</accession>
<reference evidence="9 10" key="1">
    <citation type="submission" date="2020-08" db="EMBL/GenBank/DDBJ databases">
        <title>Genomic Encyclopedia of Type Strains, Phase IV (KMG-V): Genome sequencing to study the core and pangenomes of soil and plant-associated prokaryotes.</title>
        <authorList>
            <person name="Whitman W."/>
        </authorList>
    </citation>
    <scope>NUCLEOTIDE SEQUENCE [LARGE SCALE GENOMIC DNA]</scope>
    <source>
        <strain evidence="9 10">JPY162</strain>
    </source>
</reference>
<dbReference type="InterPro" id="IPR050107">
    <property type="entry name" value="ABC_carbohydrate_import_ATPase"/>
</dbReference>
<keyword evidence="5" id="KW-0677">Repeat</keyword>
<evidence type="ECO:0000256" key="1">
    <source>
        <dbReference type="ARBA" id="ARBA00022448"/>
    </source>
</evidence>
<dbReference type="Proteomes" id="UP000592820">
    <property type="component" value="Unassembled WGS sequence"/>
</dbReference>
<feature type="domain" description="ABC transporter" evidence="8">
    <location>
        <begin position="277"/>
        <end position="524"/>
    </location>
</feature>
<comment type="caution">
    <text evidence="9">The sequence shown here is derived from an EMBL/GenBank/DDBJ whole genome shotgun (WGS) entry which is preliminary data.</text>
</comment>
<dbReference type="GO" id="GO:0016887">
    <property type="term" value="F:ATP hydrolysis activity"/>
    <property type="evidence" value="ECO:0007669"/>
    <property type="project" value="InterPro"/>
</dbReference>
<keyword evidence="7" id="KW-0067">ATP-binding</keyword>
<keyword evidence="1" id="KW-0813">Transport</keyword>
<dbReference type="SUPFAM" id="SSF52540">
    <property type="entry name" value="P-loop containing nucleoside triphosphate hydrolases"/>
    <property type="match status" value="2"/>
</dbReference>
<dbReference type="EMBL" id="JACHDE010000002">
    <property type="protein sequence ID" value="MBB5399420.1"/>
    <property type="molecule type" value="Genomic_DNA"/>
</dbReference>
<dbReference type="GO" id="GO:0005524">
    <property type="term" value="F:ATP binding"/>
    <property type="evidence" value="ECO:0007669"/>
    <property type="project" value="UniProtKB-KW"/>
</dbReference>
<evidence type="ECO:0000313" key="10">
    <source>
        <dbReference type="Proteomes" id="UP000592820"/>
    </source>
</evidence>
<dbReference type="InterPro" id="IPR017871">
    <property type="entry name" value="ABC_transporter-like_CS"/>
</dbReference>
<evidence type="ECO:0000259" key="8">
    <source>
        <dbReference type="PROSITE" id="PS50893"/>
    </source>
</evidence>
<dbReference type="PANTHER" id="PTHR43790:SF9">
    <property type="entry name" value="GALACTOFURANOSE TRANSPORTER ATP-BINDING PROTEIN YTFR"/>
    <property type="match status" value="1"/>
</dbReference>
<evidence type="ECO:0000256" key="3">
    <source>
        <dbReference type="ARBA" id="ARBA00022519"/>
    </source>
</evidence>
<evidence type="ECO:0000256" key="4">
    <source>
        <dbReference type="ARBA" id="ARBA00022597"/>
    </source>
</evidence>
<protein>
    <submittedName>
        <fullName evidence="9">ABC-type sugar transport system ATPase subunit</fullName>
    </submittedName>
</protein>
<keyword evidence="3" id="KW-0472">Membrane</keyword>
<sequence>MNKSVPGLGSDQPAKAGALLEGRGLGKSYGSVSVLRGVDIAIRAGEVLAVLGENGAGKSTLMRILSGIIPQGEYEGSIEIAGAPAHFASLSASEEAGIVLVPQELHVIPHLSIAENMFASRLPGRFGLYDETAAVRMAREALEVFGLNVDPRARSAILTPSERRLIVLAAALHRSARVLILDEPTAAMTDVETDLLFEQLRLIRDAGVGIVHITHRLDELGQIADRILVLRNGAVTGRFNSVPAKAELVQAMLGETFEANAQREPSSPRSRRGAPVLQVKNLSVYVDAPQRRARSTNVSLEVYPGEVVGLYGLVGAGRTELARALFGAWPGPVTGECVIAGHRGVPRNTHEARRRGMSLLAEDRKSQGVMRGQSISNNMTASMLEDFSMFKLLIDIPRERRHVADMIAKLGVRPADPGVSLNALSGGNQQKVLLARCLFKGLKVLILDEPTLGVDIGARVDIYKEVQSIARERDVGVLIISSDLEEILAEADRVFVMYKSRIQGEFARGVTSHELLSAATGALHA</sequence>
<keyword evidence="6" id="KW-0547">Nucleotide-binding</keyword>
<dbReference type="AlphaFoldDB" id="A0A7W8P1Y6"/>
<evidence type="ECO:0000256" key="5">
    <source>
        <dbReference type="ARBA" id="ARBA00022737"/>
    </source>
</evidence>
<evidence type="ECO:0000256" key="7">
    <source>
        <dbReference type="ARBA" id="ARBA00022840"/>
    </source>
</evidence>
<gene>
    <name evidence="9" type="ORF">HDG41_001459</name>
</gene>
<dbReference type="Gene3D" id="3.40.50.300">
    <property type="entry name" value="P-loop containing nucleotide triphosphate hydrolases"/>
    <property type="match status" value="2"/>
</dbReference>
<dbReference type="Pfam" id="PF00005">
    <property type="entry name" value="ABC_tran"/>
    <property type="match status" value="2"/>
</dbReference>
<dbReference type="PROSITE" id="PS00211">
    <property type="entry name" value="ABC_TRANSPORTER_1"/>
    <property type="match status" value="1"/>
</dbReference>
<dbReference type="PANTHER" id="PTHR43790">
    <property type="entry name" value="CARBOHYDRATE TRANSPORT ATP-BINDING PROTEIN MG119-RELATED"/>
    <property type="match status" value="1"/>
</dbReference>
<dbReference type="InterPro" id="IPR027417">
    <property type="entry name" value="P-loop_NTPase"/>
</dbReference>
<dbReference type="RefSeq" id="WP_184225687.1">
    <property type="nucleotide sequence ID" value="NZ_JACHDE010000002.1"/>
</dbReference>
<keyword evidence="4 9" id="KW-0762">Sugar transport</keyword>
<evidence type="ECO:0000313" key="9">
    <source>
        <dbReference type="EMBL" id="MBB5399420.1"/>
    </source>
</evidence>
<dbReference type="CDD" id="cd03216">
    <property type="entry name" value="ABC_Carb_Monos_I"/>
    <property type="match status" value="1"/>
</dbReference>
<name>A0A7W8P1Y6_9BURK</name>
<dbReference type="SMART" id="SM00382">
    <property type="entry name" value="AAA"/>
    <property type="match status" value="2"/>
</dbReference>
<dbReference type="InterPro" id="IPR003439">
    <property type="entry name" value="ABC_transporter-like_ATP-bd"/>
</dbReference>
<organism evidence="9 10">
    <name type="scientific">Paraburkholderia youngii</name>
    <dbReference type="NCBI Taxonomy" id="2782701"/>
    <lineage>
        <taxon>Bacteria</taxon>
        <taxon>Pseudomonadati</taxon>
        <taxon>Pseudomonadota</taxon>
        <taxon>Betaproteobacteria</taxon>
        <taxon>Burkholderiales</taxon>
        <taxon>Burkholderiaceae</taxon>
        <taxon>Paraburkholderia</taxon>
    </lineage>
</organism>
<dbReference type="PROSITE" id="PS50893">
    <property type="entry name" value="ABC_TRANSPORTER_2"/>
    <property type="match status" value="2"/>
</dbReference>
<keyword evidence="3" id="KW-0997">Cell inner membrane</keyword>
<proteinExistence type="predicted"/>
<evidence type="ECO:0000256" key="6">
    <source>
        <dbReference type="ARBA" id="ARBA00022741"/>
    </source>
</evidence>
<feature type="domain" description="ABC transporter" evidence="8">
    <location>
        <begin position="20"/>
        <end position="257"/>
    </location>
</feature>
<dbReference type="InterPro" id="IPR003593">
    <property type="entry name" value="AAA+_ATPase"/>
</dbReference>
<dbReference type="CDD" id="cd03215">
    <property type="entry name" value="ABC_Carb_Monos_II"/>
    <property type="match status" value="1"/>
</dbReference>